<dbReference type="Gene3D" id="2.170.270.10">
    <property type="entry name" value="SET domain"/>
    <property type="match status" value="1"/>
</dbReference>
<feature type="domain" description="SET" evidence="9">
    <location>
        <begin position="20"/>
        <end position="161"/>
    </location>
</feature>
<dbReference type="InterPro" id="IPR050777">
    <property type="entry name" value="SET2_Histone-Lys_MeTrsfase"/>
</dbReference>
<comment type="subcellular location">
    <subcellularLocation>
        <location evidence="2">Chromosome</location>
    </subcellularLocation>
    <subcellularLocation>
        <location evidence="1">Nucleus</location>
    </subcellularLocation>
</comment>
<evidence type="ECO:0000256" key="3">
    <source>
        <dbReference type="ARBA" id="ARBA00022454"/>
    </source>
</evidence>
<dbReference type="PROSITE" id="PS50280">
    <property type="entry name" value="SET"/>
    <property type="match status" value="1"/>
</dbReference>
<dbReference type="AlphaFoldDB" id="A0A8I2YY32"/>
<evidence type="ECO:0000256" key="2">
    <source>
        <dbReference type="ARBA" id="ARBA00004286"/>
    </source>
</evidence>
<accession>A0A8I2YY32</accession>
<evidence type="ECO:0000256" key="8">
    <source>
        <dbReference type="SAM" id="MobiDB-lite"/>
    </source>
</evidence>
<keyword evidence="11" id="KW-1185">Reference proteome</keyword>
<dbReference type="OrthoDB" id="422362at2759"/>
<comment type="caution">
    <text evidence="10">The sequence shown here is derived from an EMBL/GenBank/DDBJ whole genome shotgun (WGS) entry which is preliminary data.</text>
</comment>
<feature type="compositionally biased region" description="Low complexity" evidence="8">
    <location>
        <begin position="142"/>
        <end position="162"/>
    </location>
</feature>
<evidence type="ECO:0000256" key="1">
    <source>
        <dbReference type="ARBA" id="ARBA00004123"/>
    </source>
</evidence>
<keyword evidence="4" id="KW-0489">Methyltransferase</keyword>
<keyword evidence="3" id="KW-0158">Chromosome</keyword>
<sequence length="266" mass="30121">MLIPTSFHNPGSRFQRKEYANIEIVLTEKKGYGLRAASDISKDAFIYEYIGDVVSHPSFMKRIWEYAEEGIKHFYFMMPQKDEYIDATQRGGIGRFANHSCNCNSNCYFAKWQTDTDMDYGNVDMEMDMQQSSDDMDHDPSPMEGVSSRVHPPTSVSVTPITPPQQQQILDPRLKHWSEESGWDPDAIRVANGLNQLSLLHTLRLHSIHHSAHAASCAPPTTAVAVQMPRPSRAPPAHADTPPRTCLLPPPYPLAHRRYRAPRAHL</sequence>
<evidence type="ECO:0000256" key="6">
    <source>
        <dbReference type="ARBA" id="ARBA00022691"/>
    </source>
</evidence>
<dbReference type="SUPFAM" id="SSF82199">
    <property type="entry name" value="SET domain"/>
    <property type="match status" value="1"/>
</dbReference>
<evidence type="ECO:0000256" key="4">
    <source>
        <dbReference type="ARBA" id="ARBA00022603"/>
    </source>
</evidence>
<dbReference type="Pfam" id="PF00856">
    <property type="entry name" value="SET"/>
    <property type="match status" value="1"/>
</dbReference>
<evidence type="ECO:0000313" key="11">
    <source>
        <dbReference type="Proteomes" id="UP000683000"/>
    </source>
</evidence>
<feature type="region of interest" description="Disordered" evidence="8">
    <location>
        <begin position="222"/>
        <end position="253"/>
    </location>
</feature>
<dbReference type="InterPro" id="IPR046341">
    <property type="entry name" value="SET_dom_sf"/>
</dbReference>
<proteinExistence type="predicted"/>
<evidence type="ECO:0000313" key="10">
    <source>
        <dbReference type="EMBL" id="KAG6380815.1"/>
    </source>
</evidence>
<dbReference type="EMBL" id="JAGFBS010000002">
    <property type="protein sequence ID" value="KAG6380815.1"/>
    <property type="molecule type" value="Genomic_DNA"/>
</dbReference>
<dbReference type="GO" id="GO:0032259">
    <property type="term" value="P:methylation"/>
    <property type="evidence" value="ECO:0007669"/>
    <property type="project" value="UniProtKB-KW"/>
</dbReference>
<keyword evidence="7" id="KW-0539">Nucleus</keyword>
<reference evidence="10" key="1">
    <citation type="submission" date="2021-03" db="EMBL/GenBank/DDBJ databases">
        <title>Evolutionary innovations through gain and loss of genes in the ectomycorrhizal Boletales.</title>
        <authorList>
            <person name="Wu G."/>
            <person name="Miyauchi S."/>
            <person name="Morin E."/>
            <person name="Yang Z.-L."/>
            <person name="Xu J."/>
            <person name="Martin F.M."/>
        </authorList>
    </citation>
    <scope>NUCLEOTIDE SEQUENCE</scope>
    <source>
        <strain evidence="10">BR01</strain>
    </source>
</reference>
<feature type="region of interest" description="Disordered" evidence="8">
    <location>
        <begin position="130"/>
        <end position="162"/>
    </location>
</feature>
<keyword evidence="5" id="KW-0808">Transferase</keyword>
<dbReference type="Proteomes" id="UP000683000">
    <property type="component" value="Unassembled WGS sequence"/>
</dbReference>
<dbReference type="PANTHER" id="PTHR22884">
    <property type="entry name" value="SET DOMAIN PROTEINS"/>
    <property type="match status" value="1"/>
</dbReference>
<dbReference type="SMART" id="SM00317">
    <property type="entry name" value="SET"/>
    <property type="match status" value="1"/>
</dbReference>
<evidence type="ECO:0000256" key="7">
    <source>
        <dbReference type="ARBA" id="ARBA00023242"/>
    </source>
</evidence>
<dbReference type="GO" id="GO:0008168">
    <property type="term" value="F:methyltransferase activity"/>
    <property type="evidence" value="ECO:0007669"/>
    <property type="project" value="UniProtKB-KW"/>
</dbReference>
<evidence type="ECO:0000259" key="9">
    <source>
        <dbReference type="PROSITE" id="PS50280"/>
    </source>
</evidence>
<protein>
    <recommendedName>
        <fullName evidence="9">SET domain-containing protein</fullName>
    </recommendedName>
</protein>
<gene>
    <name evidence="10" type="ORF">JVT61DRAFT_5199</name>
</gene>
<keyword evidence="6" id="KW-0949">S-adenosyl-L-methionine</keyword>
<evidence type="ECO:0000256" key="5">
    <source>
        <dbReference type="ARBA" id="ARBA00022679"/>
    </source>
</evidence>
<dbReference type="GO" id="GO:0005694">
    <property type="term" value="C:chromosome"/>
    <property type="evidence" value="ECO:0007669"/>
    <property type="project" value="UniProtKB-SubCell"/>
</dbReference>
<name>A0A8I2YY32_9AGAM</name>
<dbReference type="InterPro" id="IPR001214">
    <property type="entry name" value="SET_dom"/>
</dbReference>
<dbReference type="GO" id="GO:0005634">
    <property type="term" value="C:nucleus"/>
    <property type="evidence" value="ECO:0007669"/>
    <property type="project" value="UniProtKB-SubCell"/>
</dbReference>
<organism evidence="10 11">
    <name type="scientific">Boletus reticuloceps</name>
    <dbReference type="NCBI Taxonomy" id="495285"/>
    <lineage>
        <taxon>Eukaryota</taxon>
        <taxon>Fungi</taxon>
        <taxon>Dikarya</taxon>
        <taxon>Basidiomycota</taxon>
        <taxon>Agaricomycotina</taxon>
        <taxon>Agaricomycetes</taxon>
        <taxon>Agaricomycetidae</taxon>
        <taxon>Boletales</taxon>
        <taxon>Boletineae</taxon>
        <taxon>Boletaceae</taxon>
        <taxon>Boletoideae</taxon>
        <taxon>Boletus</taxon>
    </lineage>
</organism>